<dbReference type="Pfam" id="PF01120">
    <property type="entry name" value="Alpha_L_fucos"/>
    <property type="match status" value="1"/>
</dbReference>
<evidence type="ECO:0000259" key="14">
    <source>
        <dbReference type="Pfam" id="PF16757"/>
    </source>
</evidence>
<feature type="region of interest" description="Disordered" evidence="11">
    <location>
        <begin position="31"/>
        <end position="67"/>
    </location>
</feature>
<keyword evidence="12" id="KW-0812">Transmembrane</keyword>
<reference evidence="15" key="1">
    <citation type="submission" date="2025-08" db="UniProtKB">
        <authorList>
            <consortium name="Ensembl"/>
        </authorList>
    </citation>
    <scope>IDENTIFICATION</scope>
</reference>
<comment type="catalytic activity">
    <reaction evidence="1">
        <text>a neolactoside IV(2)-alpha-Fuc-nLc4Cer(d18:1(4E)) + H2O = a neolactoside nLc4Cer(d18:1(4E)) + L-fucose</text>
        <dbReference type="Rhea" id="RHEA:48224"/>
        <dbReference type="ChEBI" id="CHEBI:2181"/>
        <dbReference type="ChEBI" id="CHEBI:15377"/>
        <dbReference type="ChEBI" id="CHEBI:17006"/>
        <dbReference type="ChEBI" id="CHEBI:28691"/>
    </reaction>
    <physiologicalReaction direction="left-to-right" evidence="1">
        <dbReference type="Rhea" id="RHEA:48225"/>
    </physiologicalReaction>
</comment>
<keyword evidence="10" id="KW-0326">Glycosidase</keyword>
<keyword evidence="9" id="KW-0325">Glycoprotein</keyword>
<keyword evidence="7" id="KW-0732">Signal</keyword>
<evidence type="ECO:0000256" key="12">
    <source>
        <dbReference type="SAM" id="Phobius"/>
    </source>
</evidence>
<evidence type="ECO:0000256" key="3">
    <source>
        <dbReference type="ARBA" id="ARBA00004071"/>
    </source>
</evidence>
<dbReference type="GeneTree" id="ENSGT00440000035378"/>
<evidence type="ECO:0000256" key="5">
    <source>
        <dbReference type="ARBA" id="ARBA00011881"/>
    </source>
</evidence>
<dbReference type="Pfam" id="PF16757">
    <property type="entry name" value="Fucosidase_C"/>
    <property type="match status" value="1"/>
</dbReference>
<dbReference type="SUPFAM" id="SSF51445">
    <property type="entry name" value="(Trans)glycosidases"/>
    <property type="match status" value="1"/>
</dbReference>
<evidence type="ECO:0000256" key="9">
    <source>
        <dbReference type="ARBA" id="ARBA00023180"/>
    </source>
</evidence>
<dbReference type="PROSITE" id="PS00385">
    <property type="entry name" value="ALPHA_L_FUCOSIDASE"/>
    <property type="match status" value="1"/>
</dbReference>
<dbReference type="InterPro" id="IPR057739">
    <property type="entry name" value="Glyco_hydro_29_N"/>
</dbReference>
<evidence type="ECO:0000256" key="8">
    <source>
        <dbReference type="ARBA" id="ARBA00022801"/>
    </source>
</evidence>
<dbReference type="FunFam" id="2.60.40.1180:FF:000013">
    <property type="entry name" value="Alpha-L-fucosidase"/>
    <property type="match status" value="1"/>
</dbReference>
<dbReference type="GO" id="GO:0005764">
    <property type="term" value="C:lysosome"/>
    <property type="evidence" value="ECO:0007669"/>
    <property type="project" value="TreeGrafter"/>
</dbReference>
<dbReference type="EC" id="3.2.1.51" evidence="6"/>
<protein>
    <recommendedName>
        <fullName evidence="6">alpha-L-fucosidase</fullName>
        <ecNumber evidence="6">3.2.1.51</ecNumber>
    </recommendedName>
</protein>
<dbReference type="PANTHER" id="PTHR10030:SF45">
    <property type="entry name" value="PLASMA ALPHA-L-FUCOSIDASE"/>
    <property type="match status" value="1"/>
</dbReference>
<keyword evidence="12" id="KW-0472">Membrane</keyword>
<feature type="domain" description="Alpha-L-fucosidase C-terminal" evidence="14">
    <location>
        <begin position="605"/>
        <end position="692"/>
    </location>
</feature>
<comment type="function">
    <text evidence="3">Alpha-L-fucosidase is responsible for hydrolyzing the alpha-1,6-linked fucose joined to the reducing-end N-acetylglucosamine of the carbohydrate moieties of glycoproteins.</text>
</comment>
<organism evidence="15 16">
    <name type="scientific">Oryzias sinensis</name>
    <name type="common">Chinese medaka</name>
    <dbReference type="NCBI Taxonomy" id="183150"/>
    <lineage>
        <taxon>Eukaryota</taxon>
        <taxon>Metazoa</taxon>
        <taxon>Chordata</taxon>
        <taxon>Craniata</taxon>
        <taxon>Vertebrata</taxon>
        <taxon>Euteleostomi</taxon>
        <taxon>Actinopterygii</taxon>
        <taxon>Neopterygii</taxon>
        <taxon>Teleostei</taxon>
        <taxon>Neoteleostei</taxon>
        <taxon>Acanthomorphata</taxon>
        <taxon>Ovalentaria</taxon>
        <taxon>Atherinomorphae</taxon>
        <taxon>Beloniformes</taxon>
        <taxon>Adrianichthyidae</taxon>
        <taxon>Oryziinae</taxon>
        <taxon>Oryzias</taxon>
    </lineage>
</organism>
<keyword evidence="8" id="KW-0378">Hydrolase</keyword>
<evidence type="ECO:0000259" key="13">
    <source>
        <dbReference type="Pfam" id="PF01120"/>
    </source>
</evidence>
<sequence>MVGRLATLKAPAGSEVLLLSQNKKLERTQSIITPPPPIINSLEQSQYNKPSRRVASSRPPSRLPVPPVAPVRVLEHLLAGDSGLQLGADEEGAPHLPVQGVGLLRRGGEALLQHHRDEPVDALGGALLPEVEGFLGGEGLAQDHHGVHVRVLHGLHRGDDRSRRTRHITPPTQLHPPRKTFTMNDQQRCAEIQQTAFKTPSTPGCGRGFNTRSRCLSSTSYDGEAGTFCTVRIGMGAFPAVLALLLLLLPLLLPLLSGVDSRYQPNWESIDSRPLPDWYDQAKFGIFIHWGVFSVPSFGSEWFWYYWQKQKQPAYVDFMQKNYPPDFKYQDFASSFTAEFFNAKEWTDILASSGAKYIVLTTKHHEGFTLWGSKVSWNWNAVDLGPKRDLVDEIASAVRAQGDMRLGLYHSLFEWFNPLFELDAANLFTTNFFPTSKSLPELYELVVKYKPEVLWSDGDGDAPAQYWNSTGFLAWLYNDSPVRDTVVTNDRWGQGSICTHGGYYTCSDRYQPGHLLKHKWENCMTIDTKSWGYRRNAALKDYLSTEQLVATLVETVSCGGNLLMNIGPTHDGRIAPIFEERLRQMGQWLKVNGEGIYNTTAWRAQNDSVTPHLWYTYRPQEKTVFAVLLQWPDKGSVVLTEPVAVAGVTKVELLGFGVLQWQPMKPSGLLVALPSLSVSQMPCQWAWTLKLTGAT</sequence>
<dbReference type="GO" id="GO:0016139">
    <property type="term" value="P:glycoside catabolic process"/>
    <property type="evidence" value="ECO:0007669"/>
    <property type="project" value="TreeGrafter"/>
</dbReference>
<dbReference type="GO" id="GO:0006004">
    <property type="term" value="P:fucose metabolic process"/>
    <property type="evidence" value="ECO:0007669"/>
    <property type="project" value="InterPro"/>
</dbReference>
<comment type="subunit">
    <text evidence="5">Homotetramer.</text>
</comment>
<dbReference type="InterPro" id="IPR013780">
    <property type="entry name" value="Glyco_hydro_b"/>
</dbReference>
<dbReference type="Proteomes" id="UP000694383">
    <property type="component" value="Unplaced"/>
</dbReference>
<evidence type="ECO:0000313" key="16">
    <source>
        <dbReference type="Proteomes" id="UP000694383"/>
    </source>
</evidence>
<dbReference type="SMART" id="SM00812">
    <property type="entry name" value="Alpha_L_fucos"/>
    <property type="match status" value="1"/>
</dbReference>
<dbReference type="GO" id="GO:0004560">
    <property type="term" value="F:alpha-L-fucosidase activity"/>
    <property type="evidence" value="ECO:0007669"/>
    <property type="project" value="UniProtKB-EC"/>
</dbReference>
<evidence type="ECO:0000256" key="1">
    <source>
        <dbReference type="ARBA" id="ARBA00000321"/>
    </source>
</evidence>
<dbReference type="InterPro" id="IPR016286">
    <property type="entry name" value="FUC_metazoa-typ"/>
</dbReference>
<feature type="transmembrane region" description="Helical" evidence="12">
    <location>
        <begin position="237"/>
        <end position="256"/>
    </location>
</feature>
<evidence type="ECO:0000256" key="7">
    <source>
        <dbReference type="ARBA" id="ARBA00022729"/>
    </source>
</evidence>
<reference evidence="15" key="2">
    <citation type="submission" date="2025-09" db="UniProtKB">
        <authorList>
            <consortium name="Ensembl"/>
        </authorList>
    </citation>
    <scope>IDENTIFICATION</scope>
</reference>
<keyword evidence="16" id="KW-1185">Reference proteome</keyword>
<evidence type="ECO:0000256" key="10">
    <source>
        <dbReference type="ARBA" id="ARBA00023295"/>
    </source>
</evidence>
<evidence type="ECO:0000256" key="11">
    <source>
        <dbReference type="SAM" id="MobiDB-lite"/>
    </source>
</evidence>
<dbReference type="PRINTS" id="PR00741">
    <property type="entry name" value="GLHYDRLASE29"/>
</dbReference>
<dbReference type="AlphaFoldDB" id="A0A8C7ZAD5"/>
<keyword evidence="12" id="KW-1133">Transmembrane helix</keyword>
<dbReference type="InterPro" id="IPR031919">
    <property type="entry name" value="Fucosidase_C"/>
</dbReference>
<dbReference type="Gene3D" id="3.20.20.80">
    <property type="entry name" value="Glycosidases"/>
    <property type="match status" value="1"/>
</dbReference>
<dbReference type="Ensembl" id="ENSOSIT00000042385.1">
    <property type="protein sequence ID" value="ENSOSIP00000040227.1"/>
    <property type="gene ID" value="ENSOSIG00000019668.1"/>
</dbReference>
<evidence type="ECO:0000256" key="4">
    <source>
        <dbReference type="ARBA" id="ARBA00007951"/>
    </source>
</evidence>
<dbReference type="PANTHER" id="PTHR10030">
    <property type="entry name" value="ALPHA-L-FUCOSIDASE"/>
    <property type="match status" value="1"/>
</dbReference>
<evidence type="ECO:0000313" key="15">
    <source>
        <dbReference type="Ensembl" id="ENSOSIP00000040227.1"/>
    </source>
</evidence>
<dbReference type="Gene3D" id="2.60.40.1180">
    <property type="entry name" value="Golgi alpha-mannosidase II"/>
    <property type="match status" value="1"/>
</dbReference>
<evidence type="ECO:0000256" key="2">
    <source>
        <dbReference type="ARBA" id="ARBA00000419"/>
    </source>
</evidence>
<comment type="similarity">
    <text evidence="4">Belongs to the glycosyl hydrolase 29 family.</text>
</comment>
<proteinExistence type="inferred from homology"/>
<dbReference type="InterPro" id="IPR000933">
    <property type="entry name" value="Glyco_hydro_29"/>
</dbReference>
<accession>A0A8C7ZAD5</accession>
<feature type="domain" description="Glycoside hydrolase family 29 N-terminal" evidence="13">
    <location>
        <begin position="260"/>
        <end position="594"/>
    </location>
</feature>
<dbReference type="InterPro" id="IPR018526">
    <property type="entry name" value="Glyco_hydro_29_CS"/>
</dbReference>
<comment type="catalytic activity">
    <reaction evidence="2">
        <text>a neolactoside IV(2)-alpha-Fuc-nLc4Cer(d18:0) + H2O = a neolactoside nLc4Cer(d18:0) + L-fucose</text>
        <dbReference type="Rhea" id="RHEA:49308"/>
        <dbReference type="ChEBI" id="CHEBI:2181"/>
        <dbReference type="ChEBI" id="CHEBI:15377"/>
        <dbReference type="ChEBI" id="CHEBI:91119"/>
        <dbReference type="ChEBI" id="CHEBI:91121"/>
    </reaction>
    <physiologicalReaction direction="left-to-right" evidence="2">
        <dbReference type="Rhea" id="RHEA:49309"/>
    </physiologicalReaction>
</comment>
<evidence type="ECO:0000256" key="6">
    <source>
        <dbReference type="ARBA" id="ARBA00012662"/>
    </source>
</evidence>
<dbReference type="InterPro" id="IPR017853">
    <property type="entry name" value="GH"/>
</dbReference>
<name>A0A8C7ZAD5_9TELE</name>
<dbReference type="FunFam" id="3.20.20.80:FF:000027">
    <property type="entry name" value="Alpha-L-fucosidase"/>
    <property type="match status" value="1"/>
</dbReference>